<dbReference type="Proteomes" id="UP001457282">
    <property type="component" value="Unassembled WGS sequence"/>
</dbReference>
<dbReference type="AlphaFoldDB" id="A0AAW1W6N8"/>
<comment type="caution">
    <text evidence="1">The sequence shown here is derived from an EMBL/GenBank/DDBJ whole genome shotgun (WGS) entry which is preliminary data.</text>
</comment>
<organism evidence="1 2">
    <name type="scientific">Rubus argutus</name>
    <name type="common">Southern blackberry</name>
    <dbReference type="NCBI Taxonomy" id="59490"/>
    <lineage>
        <taxon>Eukaryota</taxon>
        <taxon>Viridiplantae</taxon>
        <taxon>Streptophyta</taxon>
        <taxon>Embryophyta</taxon>
        <taxon>Tracheophyta</taxon>
        <taxon>Spermatophyta</taxon>
        <taxon>Magnoliopsida</taxon>
        <taxon>eudicotyledons</taxon>
        <taxon>Gunneridae</taxon>
        <taxon>Pentapetalae</taxon>
        <taxon>rosids</taxon>
        <taxon>fabids</taxon>
        <taxon>Rosales</taxon>
        <taxon>Rosaceae</taxon>
        <taxon>Rosoideae</taxon>
        <taxon>Rosoideae incertae sedis</taxon>
        <taxon>Rubus</taxon>
    </lineage>
</organism>
<accession>A0AAW1W6N8</accession>
<reference evidence="1 2" key="1">
    <citation type="journal article" date="2023" name="G3 (Bethesda)">
        <title>A chromosome-length genome assembly and annotation of blackberry (Rubus argutus, cv. 'Hillquist').</title>
        <authorList>
            <person name="Bruna T."/>
            <person name="Aryal R."/>
            <person name="Dudchenko O."/>
            <person name="Sargent D.J."/>
            <person name="Mead D."/>
            <person name="Buti M."/>
            <person name="Cavallini A."/>
            <person name="Hytonen T."/>
            <person name="Andres J."/>
            <person name="Pham M."/>
            <person name="Weisz D."/>
            <person name="Mascagni F."/>
            <person name="Usai G."/>
            <person name="Natali L."/>
            <person name="Bassil N."/>
            <person name="Fernandez G.E."/>
            <person name="Lomsadze A."/>
            <person name="Armour M."/>
            <person name="Olukolu B."/>
            <person name="Poorten T."/>
            <person name="Britton C."/>
            <person name="Davik J."/>
            <person name="Ashrafi H."/>
            <person name="Aiden E.L."/>
            <person name="Borodovsky M."/>
            <person name="Worthington M."/>
        </authorList>
    </citation>
    <scope>NUCLEOTIDE SEQUENCE [LARGE SCALE GENOMIC DNA]</scope>
    <source>
        <strain evidence="1">PI 553951</strain>
    </source>
</reference>
<protein>
    <submittedName>
        <fullName evidence="1">Uncharacterized protein</fullName>
    </submittedName>
</protein>
<proteinExistence type="predicted"/>
<evidence type="ECO:0000313" key="1">
    <source>
        <dbReference type="EMBL" id="KAK9919496.1"/>
    </source>
</evidence>
<dbReference type="EMBL" id="JBEDUW010000006">
    <property type="protein sequence ID" value="KAK9919496.1"/>
    <property type="molecule type" value="Genomic_DNA"/>
</dbReference>
<gene>
    <name evidence="1" type="ORF">M0R45_028087</name>
</gene>
<keyword evidence="2" id="KW-1185">Reference proteome</keyword>
<evidence type="ECO:0000313" key="2">
    <source>
        <dbReference type="Proteomes" id="UP001457282"/>
    </source>
</evidence>
<name>A0AAW1W6N8_RUBAR</name>
<sequence length="374" mass="42731">MATNRVCFKLGKKLKTPPVTLRCSLPREQPKVCLRIKRNLSTSQAPTVKGALVSSPKDEDDITVKHALTHIDESLWLFKEKFEAVDREAVRESESHSVEVQKVRKVLKASIPLAIKFGKLYAGKKLALESYKRNTIEKKKTAFPSDFYQTYDDSELEQLAKCLKGVKVGISKSLLDVLKTENLKMVGGIKENVIYLGRRLSILVLKLQLIMDSEGDQEMQARFESFKLLLEVLRGISVRKSPVLENLTNLLAHGQHELHQLLGKLKLKNIYVTTDWPTLKLKRLDNFLDRVAGVTAKVDTLVSLPLLEEMPTRSSLQKVMDLPEYFNDPLAEIEKFLKEELISLFKVDYQLKRTAVIHTDYVNKMKIFLEAPWI</sequence>